<proteinExistence type="predicted"/>
<name>A0A1H8EMQ3_9FIRM</name>
<dbReference type="OrthoDB" id="1753214at2"/>
<keyword evidence="2" id="KW-0732">Signal</keyword>
<feature type="chain" id="PRO_5011457444" evidence="2">
    <location>
        <begin position="25"/>
        <end position="224"/>
    </location>
</feature>
<dbReference type="EMBL" id="FODF01000001">
    <property type="protein sequence ID" value="SEN20167.1"/>
    <property type="molecule type" value="Genomic_DNA"/>
</dbReference>
<reference evidence="3 4" key="1">
    <citation type="submission" date="2016-10" db="EMBL/GenBank/DDBJ databases">
        <authorList>
            <person name="de Groot N.N."/>
        </authorList>
    </citation>
    <scope>NUCLEOTIDE SEQUENCE [LARGE SCALE GENOMIC DNA]</scope>
    <source>
        <strain evidence="3 4">Calf135</strain>
    </source>
</reference>
<feature type="compositionally biased region" description="Low complexity" evidence="1">
    <location>
        <begin position="52"/>
        <end position="66"/>
    </location>
</feature>
<feature type="compositionally biased region" description="Polar residues" evidence="1">
    <location>
        <begin position="84"/>
        <end position="94"/>
    </location>
</feature>
<sequence>MKKNLFAIMVVLAGALSISPLSIALENTEKEDNLPDVMYVSNQNTEVDGSLTEDSNNNENVNTDSNIANDKFAKSDEEIRNSSDKIGNTNQNMQNEKKYTVRNNENINTSDRNSQRQVSQARPYSSNKTNQYSATENTTVNQNVNSNAENKSLNRDEALQILKDKNNKCDYDYMGDENTFNVLKEKGQEGYVFVPDVQTDLGLFVNKNTKEVYTFHPSGSLDIY</sequence>
<feature type="compositionally biased region" description="Basic and acidic residues" evidence="1">
    <location>
        <begin position="71"/>
        <end position="83"/>
    </location>
</feature>
<dbReference type="Proteomes" id="UP000199512">
    <property type="component" value="Unassembled WGS sequence"/>
</dbReference>
<feature type="compositionally biased region" description="Polar residues" evidence="1">
    <location>
        <begin position="101"/>
        <end position="150"/>
    </location>
</feature>
<evidence type="ECO:0000256" key="1">
    <source>
        <dbReference type="SAM" id="MobiDB-lite"/>
    </source>
</evidence>
<gene>
    <name evidence="3" type="ORF">SAMN05216454_101163</name>
</gene>
<evidence type="ECO:0000313" key="4">
    <source>
        <dbReference type="Proteomes" id="UP000199512"/>
    </source>
</evidence>
<dbReference type="AlphaFoldDB" id="A0A1H8EMQ3"/>
<feature type="region of interest" description="Disordered" evidence="1">
    <location>
        <begin position="47"/>
        <end position="150"/>
    </location>
</feature>
<evidence type="ECO:0000256" key="2">
    <source>
        <dbReference type="SAM" id="SignalP"/>
    </source>
</evidence>
<keyword evidence="4" id="KW-1185">Reference proteome</keyword>
<evidence type="ECO:0000313" key="3">
    <source>
        <dbReference type="EMBL" id="SEN20167.1"/>
    </source>
</evidence>
<feature type="signal peptide" evidence="2">
    <location>
        <begin position="1"/>
        <end position="24"/>
    </location>
</feature>
<accession>A0A1H8EMQ3</accession>
<organism evidence="3 4">
    <name type="scientific">Peptostreptococcus russellii</name>
    <dbReference type="NCBI Taxonomy" id="215200"/>
    <lineage>
        <taxon>Bacteria</taxon>
        <taxon>Bacillati</taxon>
        <taxon>Bacillota</taxon>
        <taxon>Clostridia</taxon>
        <taxon>Peptostreptococcales</taxon>
        <taxon>Peptostreptococcaceae</taxon>
        <taxon>Peptostreptococcus</taxon>
    </lineage>
</organism>
<dbReference type="RefSeq" id="WP_091973325.1">
    <property type="nucleotide sequence ID" value="NZ_CAUWDX010000052.1"/>
</dbReference>
<protein>
    <submittedName>
        <fullName evidence="3">Uncharacterized protein</fullName>
    </submittedName>
</protein>